<evidence type="ECO:0000256" key="2">
    <source>
        <dbReference type="SAM" id="Phobius"/>
    </source>
</evidence>
<proteinExistence type="predicted"/>
<dbReference type="Gene3D" id="3.90.320.10">
    <property type="match status" value="1"/>
</dbReference>
<keyword evidence="2" id="KW-0812">Transmembrane</keyword>
<evidence type="ECO:0000313" key="3">
    <source>
        <dbReference type="EMBL" id="CAL8090448.1"/>
    </source>
</evidence>
<evidence type="ECO:0008006" key="5">
    <source>
        <dbReference type="Google" id="ProtNLM"/>
    </source>
</evidence>
<comment type="caution">
    <text evidence="3">The sequence shown here is derived from an EMBL/GenBank/DDBJ whole genome shotgun (WGS) entry which is preliminary data.</text>
</comment>
<protein>
    <recommendedName>
        <fullName evidence="5">YqaJ viral recombinase domain-containing protein</fullName>
    </recommendedName>
</protein>
<dbReference type="InterPro" id="IPR011604">
    <property type="entry name" value="PDDEXK-like_dom_sf"/>
</dbReference>
<dbReference type="PANTHER" id="PTHR46609">
    <property type="entry name" value="EXONUCLEASE, PHAGE-TYPE/RECB, C-TERMINAL DOMAIN-CONTAINING PROTEIN"/>
    <property type="match status" value="1"/>
</dbReference>
<gene>
    <name evidence="3" type="ORF">ODALV1_LOCUS7647</name>
</gene>
<keyword evidence="4" id="KW-1185">Reference proteome</keyword>
<feature type="compositionally biased region" description="Low complexity" evidence="1">
    <location>
        <begin position="153"/>
        <end position="163"/>
    </location>
</feature>
<evidence type="ECO:0000313" key="4">
    <source>
        <dbReference type="Proteomes" id="UP001642540"/>
    </source>
</evidence>
<dbReference type="SUPFAM" id="SSF52980">
    <property type="entry name" value="Restriction endonuclease-like"/>
    <property type="match status" value="1"/>
</dbReference>
<sequence length="278" mass="31956">MLHPQQNYIGATLDALIGETGCLEIKCPVDPIDKVALRKLKILVNRTSKETGGNFIKGGKEDSGLYKLSRSHPYYTQVVMQIMSTNRGYCDFVMYYQNDDNPDEFELWQECITREEAAEFWTELNPKLTSFYHKYLGPPSFEADQLQRKSRRTTSTATSGSLTPEDTTEPVAGPSKLTRRKTTAKKSQLKEDTSSEEQSDSSWMNVDIDENEDSDKEDPDVDDDMMITTKVTTKTEIMRIRRVVIRNLSMMMNLAITNYLLKNTRIMTRNRKPRMTVM</sequence>
<organism evidence="3 4">
    <name type="scientific">Orchesella dallaii</name>
    <dbReference type="NCBI Taxonomy" id="48710"/>
    <lineage>
        <taxon>Eukaryota</taxon>
        <taxon>Metazoa</taxon>
        <taxon>Ecdysozoa</taxon>
        <taxon>Arthropoda</taxon>
        <taxon>Hexapoda</taxon>
        <taxon>Collembola</taxon>
        <taxon>Entomobryomorpha</taxon>
        <taxon>Entomobryoidea</taxon>
        <taxon>Orchesellidae</taxon>
        <taxon>Orchesellinae</taxon>
        <taxon>Orchesella</taxon>
    </lineage>
</organism>
<keyword evidence="2" id="KW-1133">Transmembrane helix</keyword>
<accession>A0ABP1Q5W4</accession>
<dbReference type="EMBL" id="CAXLJM020000024">
    <property type="protein sequence ID" value="CAL8090448.1"/>
    <property type="molecule type" value="Genomic_DNA"/>
</dbReference>
<dbReference type="InterPro" id="IPR051703">
    <property type="entry name" value="NF-kappa-B_Signaling_Reg"/>
</dbReference>
<feature type="compositionally biased region" description="Acidic residues" evidence="1">
    <location>
        <begin position="207"/>
        <end position="223"/>
    </location>
</feature>
<dbReference type="Proteomes" id="UP001642540">
    <property type="component" value="Unassembled WGS sequence"/>
</dbReference>
<feature type="region of interest" description="Disordered" evidence="1">
    <location>
        <begin position="143"/>
        <end position="223"/>
    </location>
</feature>
<feature type="transmembrane region" description="Helical" evidence="2">
    <location>
        <begin position="243"/>
        <end position="261"/>
    </location>
</feature>
<name>A0ABP1Q5W4_9HEXA</name>
<evidence type="ECO:0000256" key="1">
    <source>
        <dbReference type="SAM" id="MobiDB-lite"/>
    </source>
</evidence>
<keyword evidence="2" id="KW-0472">Membrane</keyword>
<reference evidence="3 4" key="1">
    <citation type="submission" date="2024-08" db="EMBL/GenBank/DDBJ databases">
        <authorList>
            <person name="Cucini C."/>
            <person name="Frati F."/>
        </authorList>
    </citation>
    <scope>NUCLEOTIDE SEQUENCE [LARGE SCALE GENOMIC DNA]</scope>
</reference>
<dbReference type="PANTHER" id="PTHR46609:SF8">
    <property type="entry name" value="YQAJ VIRAL RECOMBINASE DOMAIN-CONTAINING PROTEIN"/>
    <property type="match status" value="1"/>
</dbReference>
<dbReference type="InterPro" id="IPR011335">
    <property type="entry name" value="Restrct_endonuc-II-like"/>
</dbReference>